<evidence type="ECO:0000256" key="1">
    <source>
        <dbReference type="ARBA" id="ARBA00022729"/>
    </source>
</evidence>
<feature type="domain" description="Ig-like" evidence="7">
    <location>
        <begin position="34"/>
        <end position="114"/>
    </location>
</feature>
<accession>A0A803VB54</accession>
<dbReference type="PANTHER" id="PTHR19367:SF18">
    <property type="entry name" value="T CELL RECEPTOR ALPHA VARIABLE 16"/>
    <property type="match status" value="1"/>
</dbReference>
<reference evidence="8" key="2">
    <citation type="submission" date="2025-08" db="UniProtKB">
        <authorList>
            <consortium name="Ensembl"/>
        </authorList>
    </citation>
    <scope>IDENTIFICATION</scope>
</reference>
<reference evidence="8 9" key="1">
    <citation type="journal article" date="2012" name="Nature">
        <title>The genomic landscape of species divergence in Ficedula flycatchers.</title>
        <authorList>
            <person name="Ellegren H."/>
            <person name="Smeds L."/>
            <person name="Burri R."/>
            <person name="Olason P.I."/>
            <person name="Backstrom N."/>
            <person name="Kawakami T."/>
            <person name="Kunstner A."/>
            <person name="Makinen H."/>
            <person name="Nadachowska-Brzyska K."/>
            <person name="Qvarnstrom A."/>
            <person name="Uebbing S."/>
            <person name="Wolf J.B."/>
        </authorList>
    </citation>
    <scope>NUCLEOTIDE SEQUENCE [LARGE SCALE GENOMIC DNA]</scope>
</reference>
<protein>
    <recommendedName>
        <fullName evidence="7">Ig-like domain-containing protein</fullName>
    </recommendedName>
</protein>
<feature type="chain" id="PRO_5032606923" description="Ig-like domain-containing protein" evidence="6">
    <location>
        <begin position="17"/>
        <end position="114"/>
    </location>
</feature>
<keyword evidence="5" id="KW-0391">Immunity</keyword>
<dbReference type="InterPro" id="IPR036179">
    <property type="entry name" value="Ig-like_dom_sf"/>
</dbReference>
<dbReference type="PROSITE" id="PS50835">
    <property type="entry name" value="IG_LIKE"/>
    <property type="match status" value="1"/>
</dbReference>
<dbReference type="Pfam" id="PF07686">
    <property type="entry name" value="V-set"/>
    <property type="match status" value="1"/>
</dbReference>
<dbReference type="InterPro" id="IPR051287">
    <property type="entry name" value="TCR_variable_region"/>
</dbReference>
<proteinExistence type="predicted"/>
<organism evidence="8 9">
    <name type="scientific">Ficedula albicollis</name>
    <name type="common">Collared flycatcher</name>
    <name type="synonym">Muscicapa albicollis</name>
    <dbReference type="NCBI Taxonomy" id="59894"/>
    <lineage>
        <taxon>Eukaryota</taxon>
        <taxon>Metazoa</taxon>
        <taxon>Chordata</taxon>
        <taxon>Craniata</taxon>
        <taxon>Vertebrata</taxon>
        <taxon>Euteleostomi</taxon>
        <taxon>Archelosauria</taxon>
        <taxon>Archosauria</taxon>
        <taxon>Dinosauria</taxon>
        <taxon>Saurischia</taxon>
        <taxon>Theropoda</taxon>
        <taxon>Coelurosauria</taxon>
        <taxon>Aves</taxon>
        <taxon>Neognathae</taxon>
        <taxon>Neoaves</taxon>
        <taxon>Telluraves</taxon>
        <taxon>Australaves</taxon>
        <taxon>Passeriformes</taxon>
        <taxon>Muscicapidae</taxon>
        <taxon>Ficedula</taxon>
    </lineage>
</organism>
<evidence type="ECO:0000256" key="6">
    <source>
        <dbReference type="SAM" id="SignalP"/>
    </source>
</evidence>
<evidence type="ECO:0000256" key="3">
    <source>
        <dbReference type="ARBA" id="ARBA00023170"/>
    </source>
</evidence>
<sequence length="114" mass="13069">LRTLLFLLILKSPGNCFSHRLSQVQQEPFLATTEGTGIAINCSLTNFNFFWYRQPPGRTLLYLLQAHTENDKYRSGRFSMVVYKNKTAPLEIAGVSLQDTAIYYCALRHHLELS</sequence>
<evidence type="ECO:0000313" key="8">
    <source>
        <dbReference type="Ensembl" id="ENSFALP00000019960.1"/>
    </source>
</evidence>
<keyword evidence="5" id="KW-1279">T cell receptor</keyword>
<evidence type="ECO:0000313" key="9">
    <source>
        <dbReference type="Proteomes" id="UP000016665"/>
    </source>
</evidence>
<dbReference type="Proteomes" id="UP000016665">
    <property type="component" value="Chromosome 27"/>
</dbReference>
<dbReference type="Ensembl" id="ENSFALT00000027870.1">
    <property type="protein sequence ID" value="ENSFALP00000019960.1"/>
    <property type="gene ID" value="ENSFALG00000027869.1"/>
</dbReference>
<evidence type="ECO:0000256" key="4">
    <source>
        <dbReference type="ARBA" id="ARBA00023319"/>
    </source>
</evidence>
<keyword evidence="2" id="KW-1064">Adaptive immunity</keyword>
<keyword evidence="1 6" id="KW-0732">Signal</keyword>
<reference evidence="8" key="3">
    <citation type="submission" date="2025-09" db="UniProtKB">
        <authorList>
            <consortium name="Ensembl"/>
        </authorList>
    </citation>
    <scope>IDENTIFICATION</scope>
</reference>
<feature type="signal peptide" evidence="6">
    <location>
        <begin position="1"/>
        <end position="16"/>
    </location>
</feature>
<keyword evidence="3" id="KW-0675">Receptor</keyword>
<dbReference type="Gene3D" id="2.60.40.10">
    <property type="entry name" value="Immunoglobulins"/>
    <property type="match status" value="1"/>
</dbReference>
<dbReference type="InterPro" id="IPR007110">
    <property type="entry name" value="Ig-like_dom"/>
</dbReference>
<dbReference type="AlphaFoldDB" id="A0A803VB54"/>
<dbReference type="SMART" id="SM00406">
    <property type="entry name" value="IGv"/>
    <property type="match status" value="1"/>
</dbReference>
<name>A0A803VB54_FICAL</name>
<dbReference type="InterPro" id="IPR013783">
    <property type="entry name" value="Ig-like_fold"/>
</dbReference>
<evidence type="ECO:0000256" key="5">
    <source>
        <dbReference type="ARBA" id="ARBA00043266"/>
    </source>
</evidence>
<dbReference type="SUPFAM" id="SSF48726">
    <property type="entry name" value="Immunoglobulin"/>
    <property type="match status" value="1"/>
</dbReference>
<evidence type="ECO:0000259" key="7">
    <source>
        <dbReference type="PROSITE" id="PS50835"/>
    </source>
</evidence>
<dbReference type="PANTHER" id="PTHR19367">
    <property type="entry name" value="T-CELL RECEPTOR ALPHA CHAIN V REGION"/>
    <property type="match status" value="1"/>
</dbReference>
<keyword evidence="9" id="KW-1185">Reference proteome</keyword>
<keyword evidence="4" id="KW-0393">Immunoglobulin domain</keyword>
<dbReference type="GO" id="GO:0002250">
    <property type="term" value="P:adaptive immune response"/>
    <property type="evidence" value="ECO:0007669"/>
    <property type="project" value="UniProtKB-KW"/>
</dbReference>
<evidence type="ECO:0000256" key="2">
    <source>
        <dbReference type="ARBA" id="ARBA00023130"/>
    </source>
</evidence>
<dbReference type="GeneTree" id="ENSGT00960000189394"/>
<dbReference type="GO" id="GO:0042101">
    <property type="term" value="C:T cell receptor complex"/>
    <property type="evidence" value="ECO:0007669"/>
    <property type="project" value="UniProtKB-KW"/>
</dbReference>
<dbReference type="InterPro" id="IPR013106">
    <property type="entry name" value="Ig_V-set"/>
</dbReference>